<dbReference type="Proteomes" id="UP000605848">
    <property type="component" value="Unassembled WGS sequence"/>
</dbReference>
<proteinExistence type="predicted"/>
<reference evidence="1" key="1">
    <citation type="submission" date="2021-01" db="EMBL/GenBank/DDBJ databases">
        <title>Microvirga sp.</title>
        <authorList>
            <person name="Kim M.K."/>
        </authorList>
    </citation>
    <scope>NUCLEOTIDE SEQUENCE</scope>
    <source>
        <strain evidence="1">5420S-16</strain>
    </source>
</reference>
<dbReference type="Gene3D" id="1.10.3540.10">
    <property type="entry name" value="uncharacterized protein from magnetospirillum magneticum domain"/>
    <property type="match status" value="1"/>
</dbReference>
<dbReference type="Pfam" id="PF08849">
    <property type="entry name" value="BrxA"/>
    <property type="match status" value="1"/>
</dbReference>
<organism evidence="1 2">
    <name type="scientific">Microvirga aerilata</name>
    <dbReference type="NCBI Taxonomy" id="670292"/>
    <lineage>
        <taxon>Bacteria</taxon>
        <taxon>Pseudomonadati</taxon>
        <taxon>Pseudomonadota</taxon>
        <taxon>Alphaproteobacteria</taxon>
        <taxon>Hyphomicrobiales</taxon>
        <taxon>Methylobacteriaceae</taxon>
        <taxon>Microvirga</taxon>
    </lineage>
</organism>
<dbReference type="RefSeq" id="WP_202057656.1">
    <property type="nucleotide sequence ID" value="NZ_JAEQMY010000008.1"/>
</dbReference>
<protein>
    <submittedName>
        <fullName evidence="1">DUF1819 family protein</fullName>
    </submittedName>
</protein>
<name>A0A936Z7Q8_9HYPH</name>
<gene>
    <name evidence="1" type="ORF">JKG68_07670</name>
</gene>
<evidence type="ECO:0000313" key="1">
    <source>
        <dbReference type="EMBL" id="MBL0403837.1"/>
    </source>
</evidence>
<dbReference type="InterPro" id="IPR014948">
    <property type="entry name" value="BrxA"/>
</dbReference>
<keyword evidence="2" id="KW-1185">Reference proteome</keyword>
<dbReference type="AlphaFoldDB" id="A0A936Z7Q8"/>
<dbReference type="EMBL" id="JAEQMY010000008">
    <property type="protein sequence ID" value="MBL0403837.1"/>
    <property type="molecule type" value="Genomic_DNA"/>
</dbReference>
<accession>A0A936Z7Q8</accession>
<sequence length="191" mass="21870">MSFSTGGLFVNESVEIARLHEQGSDWAETITRALIDGPTRLPKRDSNRRTVREIANRLSCLTDEEREYLTNSADRAEKQALLWLATCRAYAFVRDFAIEVIQDRLSSHRSDLPLDVFDQYFDSKSEWDENLAAISPTTRRKLRQVLFRIMREAGIINTVNTIQPTYLSSALRTLIGKTTPNDFLVFPGLQQ</sequence>
<evidence type="ECO:0000313" key="2">
    <source>
        <dbReference type="Proteomes" id="UP000605848"/>
    </source>
</evidence>
<comment type="caution">
    <text evidence="1">The sequence shown here is derived from an EMBL/GenBank/DDBJ whole genome shotgun (WGS) entry which is preliminary data.</text>
</comment>
<dbReference type="InterPro" id="IPR023137">
    <property type="entry name" value="BrxA_sf"/>
</dbReference>